<evidence type="ECO:0000313" key="2">
    <source>
        <dbReference type="EMBL" id="TDF93966.1"/>
    </source>
</evidence>
<evidence type="ECO:0008006" key="4">
    <source>
        <dbReference type="Google" id="ProtNLM"/>
    </source>
</evidence>
<reference evidence="2 3" key="1">
    <citation type="submission" date="2019-03" db="EMBL/GenBank/DDBJ databases">
        <title>Whole genome sequence of Arthrobacter sp JH1-1.</title>
        <authorList>
            <person name="Trinh H.N."/>
        </authorList>
    </citation>
    <scope>NUCLEOTIDE SEQUENCE [LARGE SCALE GENOMIC DNA]</scope>
    <source>
        <strain evidence="2 3">JH1-1</strain>
    </source>
</reference>
<dbReference type="EMBL" id="SMRU01000017">
    <property type="protein sequence ID" value="TDF93966.1"/>
    <property type="molecule type" value="Genomic_DNA"/>
</dbReference>
<comment type="caution">
    <text evidence="2">The sequence shown here is derived from an EMBL/GenBank/DDBJ whole genome shotgun (WGS) entry which is preliminary data.</text>
</comment>
<accession>A0A4R5KFB7</accession>
<evidence type="ECO:0000256" key="1">
    <source>
        <dbReference type="SAM" id="SignalP"/>
    </source>
</evidence>
<dbReference type="OrthoDB" id="4941933at2"/>
<sequence length="145" mass="14711">MAFHLSTWRRAALVVVGAGSLALTACAPSVSVDNADIPAWKATTIPSAPGVVFEDSGKIPNRDPVSKGMPNIAVGTYTLTVACDGGGKAFFDVSVSGKQLTEAGAACNGSRETARIKITSAGPLSISASSVDAPLIYAYQLVATP</sequence>
<keyword evidence="3" id="KW-1185">Reference proteome</keyword>
<protein>
    <recommendedName>
        <fullName evidence="4">Lipoprotein</fullName>
    </recommendedName>
</protein>
<evidence type="ECO:0000313" key="3">
    <source>
        <dbReference type="Proteomes" id="UP000295511"/>
    </source>
</evidence>
<dbReference type="Proteomes" id="UP000295511">
    <property type="component" value="Unassembled WGS sequence"/>
</dbReference>
<organism evidence="2 3">
    <name type="scientific">Arthrobacter terricola</name>
    <dbReference type="NCBI Taxonomy" id="2547396"/>
    <lineage>
        <taxon>Bacteria</taxon>
        <taxon>Bacillati</taxon>
        <taxon>Actinomycetota</taxon>
        <taxon>Actinomycetes</taxon>
        <taxon>Micrococcales</taxon>
        <taxon>Micrococcaceae</taxon>
        <taxon>Arthrobacter</taxon>
    </lineage>
</organism>
<proteinExistence type="predicted"/>
<feature type="signal peptide" evidence="1">
    <location>
        <begin position="1"/>
        <end position="27"/>
    </location>
</feature>
<feature type="chain" id="PRO_5020601839" description="Lipoprotein" evidence="1">
    <location>
        <begin position="28"/>
        <end position="145"/>
    </location>
</feature>
<gene>
    <name evidence="2" type="ORF">E1809_15070</name>
</gene>
<name>A0A4R5KFB7_9MICC</name>
<keyword evidence="1" id="KW-0732">Signal</keyword>
<dbReference type="RefSeq" id="WP_133205059.1">
    <property type="nucleotide sequence ID" value="NZ_SMRU01000017.1"/>
</dbReference>
<dbReference type="AlphaFoldDB" id="A0A4R5KFB7"/>